<organism evidence="9 10">
    <name type="scientific">Aspergillus steynii IBT 23096</name>
    <dbReference type="NCBI Taxonomy" id="1392250"/>
    <lineage>
        <taxon>Eukaryota</taxon>
        <taxon>Fungi</taxon>
        <taxon>Dikarya</taxon>
        <taxon>Ascomycota</taxon>
        <taxon>Pezizomycotina</taxon>
        <taxon>Eurotiomycetes</taxon>
        <taxon>Eurotiomycetidae</taxon>
        <taxon>Eurotiales</taxon>
        <taxon>Aspergillaceae</taxon>
        <taxon>Aspergillus</taxon>
        <taxon>Aspergillus subgen. Circumdati</taxon>
    </lineage>
</organism>
<dbReference type="Gene3D" id="3.30.2020.30">
    <property type="match status" value="1"/>
</dbReference>
<dbReference type="InterPro" id="IPR038492">
    <property type="entry name" value="GBBH-like_N_sf"/>
</dbReference>
<dbReference type="InterPro" id="IPR050411">
    <property type="entry name" value="AlphaKG_dependent_hydroxylases"/>
</dbReference>
<dbReference type="PANTHER" id="PTHR10696">
    <property type="entry name" value="GAMMA-BUTYROBETAINE HYDROXYLASE-RELATED"/>
    <property type="match status" value="1"/>
</dbReference>
<dbReference type="SUPFAM" id="SSF51197">
    <property type="entry name" value="Clavaminate synthase-like"/>
    <property type="match status" value="1"/>
</dbReference>
<dbReference type="GO" id="GO:0045329">
    <property type="term" value="P:carnitine biosynthetic process"/>
    <property type="evidence" value="ECO:0007669"/>
    <property type="project" value="TreeGrafter"/>
</dbReference>
<dbReference type="VEuPathDB" id="FungiDB:P170DRAFT_446072"/>
<dbReference type="Pfam" id="PF02668">
    <property type="entry name" value="TauD"/>
    <property type="match status" value="1"/>
</dbReference>
<evidence type="ECO:0000256" key="4">
    <source>
        <dbReference type="ARBA" id="ARBA00022964"/>
    </source>
</evidence>
<keyword evidence="5" id="KW-0560">Oxidoreductase</keyword>
<sequence>MPIDGNMAELSAVLLRDSCSCPYCVHESTKQRLFSTADIPANVHAREITIDTTSNSVYIKWENDAPGYGSDHQTTLSMGALRNLTQSGRAPGLHKDSLPVPILWTQEPLNLPDYDYGTYMKDDHALYQLINQLSTEGLAFVTNVPGREESLATIATRIGPVKDTFYGHTWDVRTVPAAINAAYTSHDLGFHTDLLYFQCPPHVQLLHCIQSASSGGASVFADGYKAAVDLFHTDMDAFDALASIPVNYHYNHPDSNVYHTTKPVIDLKPLSIGDKKINWGPPFLAPFSNHEDPVELGRGNGAVLSTLNEKVDRWHSAAVKFNALLQRPEYLYERKMKPGECVLFDNTRTLHSRRAFDMADVGKPRWLRGTYVDKDPYLSRLRVLQNRFG</sequence>
<dbReference type="PANTHER" id="PTHR10696:SF25">
    <property type="entry name" value="OXIDOREDUCTASE AIM17-RELATED"/>
    <property type="match status" value="1"/>
</dbReference>
<proteinExistence type="inferred from homology"/>
<dbReference type="Pfam" id="PF06155">
    <property type="entry name" value="GBBH-like_N"/>
    <property type="match status" value="1"/>
</dbReference>
<evidence type="ECO:0000256" key="3">
    <source>
        <dbReference type="ARBA" id="ARBA00022723"/>
    </source>
</evidence>
<protein>
    <submittedName>
        <fullName evidence="9">Clavaminate synthase-like protein</fullName>
    </submittedName>
</protein>
<dbReference type="GO" id="GO:0016706">
    <property type="term" value="F:2-oxoglutarate-dependent dioxygenase activity"/>
    <property type="evidence" value="ECO:0007669"/>
    <property type="project" value="UniProtKB-ARBA"/>
</dbReference>
<evidence type="ECO:0000313" key="9">
    <source>
        <dbReference type="EMBL" id="PLB50863.1"/>
    </source>
</evidence>
<dbReference type="GO" id="GO:0005739">
    <property type="term" value="C:mitochondrion"/>
    <property type="evidence" value="ECO:0007669"/>
    <property type="project" value="TreeGrafter"/>
</dbReference>
<dbReference type="CDD" id="cd00250">
    <property type="entry name" value="CAS_like"/>
    <property type="match status" value="1"/>
</dbReference>
<feature type="domain" description="TauD/TfdA-like" evidence="7">
    <location>
        <begin position="113"/>
        <end position="371"/>
    </location>
</feature>
<dbReference type="InterPro" id="IPR010376">
    <property type="entry name" value="GBBH-like_N"/>
</dbReference>
<evidence type="ECO:0000256" key="5">
    <source>
        <dbReference type="ARBA" id="ARBA00023002"/>
    </source>
</evidence>
<dbReference type="EMBL" id="MSFO01000003">
    <property type="protein sequence ID" value="PLB50863.1"/>
    <property type="molecule type" value="Genomic_DNA"/>
</dbReference>
<name>A0A2I2GDB6_9EURO</name>
<feature type="domain" description="Gamma-butyrobetaine hydroxylase-like N-terminal" evidence="8">
    <location>
        <begin position="4"/>
        <end position="64"/>
    </location>
</feature>
<gene>
    <name evidence="9" type="ORF">P170DRAFT_446072</name>
</gene>
<dbReference type="GeneID" id="36558460"/>
<evidence type="ECO:0000256" key="6">
    <source>
        <dbReference type="ARBA" id="ARBA00023004"/>
    </source>
</evidence>
<dbReference type="InterPro" id="IPR003819">
    <property type="entry name" value="TauD/TfdA-like"/>
</dbReference>
<keyword evidence="4" id="KW-0223">Dioxygenase</keyword>
<dbReference type="GO" id="GO:0046872">
    <property type="term" value="F:metal ion binding"/>
    <property type="evidence" value="ECO:0007669"/>
    <property type="project" value="UniProtKB-KW"/>
</dbReference>
<evidence type="ECO:0000256" key="2">
    <source>
        <dbReference type="ARBA" id="ARBA00008654"/>
    </source>
</evidence>
<evidence type="ECO:0000256" key="1">
    <source>
        <dbReference type="ARBA" id="ARBA00001954"/>
    </source>
</evidence>
<keyword evidence="10" id="KW-1185">Reference proteome</keyword>
<keyword evidence="3" id="KW-0479">Metal-binding</keyword>
<dbReference type="InterPro" id="IPR042098">
    <property type="entry name" value="TauD-like_sf"/>
</dbReference>
<dbReference type="OrthoDB" id="406634at2759"/>
<evidence type="ECO:0000259" key="7">
    <source>
        <dbReference type="Pfam" id="PF02668"/>
    </source>
</evidence>
<dbReference type="Gene3D" id="3.60.130.10">
    <property type="entry name" value="Clavaminate synthase-like"/>
    <property type="match status" value="1"/>
</dbReference>
<dbReference type="Proteomes" id="UP000234275">
    <property type="component" value="Unassembled WGS sequence"/>
</dbReference>
<dbReference type="AlphaFoldDB" id="A0A2I2GDB6"/>
<keyword evidence="6" id="KW-0408">Iron</keyword>
<evidence type="ECO:0000313" key="10">
    <source>
        <dbReference type="Proteomes" id="UP000234275"/>
    </source>
</evidence>
<accession>A0A2I2GDB6</accession>
<dbReference type="RefSeq" id="XP_024706165.1">
    <property type="nucleotide sequence ID" value="XM_024850761.1"/>
</dbReference>
<comment type="similarity">
    <text evidence="2">Belongs to the gamma-BBH/TMLD family.</text>
</comment>
<dbReference type="STRING" id="1392250.A0A2I2GDB6"/>
<evidence type="ECO:0000259" key="8">
    <source>
        <dbReference type="Pfam" id="PF06155"/>
    </source>
</evidence>
<comment type="cofactor">
    <cofactor evidence="1">
        <name>Fe(2+)</name>
        <dbReference type="ChEBI" id="CHEBI:29033"/>
    </cofactor>
</comment>
<comment type="caution">
    <text evidence="9">The sequence shown here is derived from an EMBL/GenBank/DDBJ whole genome shotgun (WGS) entry which is preliminary data.</text>
</comment>
<reference evidence="9 10" key="1">
    <citation type="submission" date="2016-12" db="EMBL/GenBank/DDBJ databases">
        <title>The genomes of Aspergillus section Nigri reveals drivers in fungal speciation.</title>
        <authorList>
            <consortium name="DOE Joint Genome Institute"/>
            <person name="Vesth T.C."/>
            <person name="Nybo J."/>
            <person name="Theobald S."/>
            <person name="Brandl J."/>
            <person name="Frisvad J.C."/>
            <person name="Nielsen K.F."/>
            <person name="Lyhne E.K."/>
            <person name="Kogle M.E."/>
            <person name="Kuo A."/>
            <person name="Riley R."/>
            <person name="Clum A."/>
            <person name="Nolan M."/>
            <person name="Lipzen A."/>
            <person name="Salamov A."/>
            <person name="Henrissat B."/>
            <person name="Wiebenga A."/>
            <person name="De Vries R.P."/>
            <person name="Grigoriev I.V."/>
            <person name="Mortensen U.H."/>
            <person name="Andersen M.R."/>
            <person name="Baker S.E."/>
        </authorList>
    </citation>
    <scope>NUCLEOTIDE SEQUENCE [LARGE SCALE GENOMIC DNA]</scope>
    <source>
        <strain evidence="9 10">IBT 23096</strain>
    </source>
</reference>